<sequence length="166" mass="18860">MFAVGYGLQLCLKVLLQLKRLIRQPTRLRRLPFELDTMALGAFLSTFSILFRGVSCILRKAEGKDSQAIALPAGFIAGLSFFFYRGNTIALYFMWKTFQVLYNKGVDAGRLKRVPWASVFFHAFSTAVLFHCAIVEPHNLRPSYWKFLIAVSGGRLVCFVVMRLNP</sequence>
<keyword evidence="1" id="KW-0812">Transmembrane</keyword>
<feature type="transmembrane region" description="Helical" evidence="1">
    <location>
        <begin position="70"/>
        <end position="95"/>
    </location>
</feature>
<feature type="transmembrane region" description="Helical" evidence="1">
    <location>
        <begin position="38"/>
        <end position="58"/>
    </location>
</feature>
<keyword evidence="1" id="KW-1133">Transmembrane helix</keyword>
<gene>
    <name evidence="2" type="ORF">AAG570_002695</name>
</gene>
<feature type="transmembrane region" description="Helical" evidence="1">
    <location>
        <begin position="147"/>
        <end position="164"/>
    </location>
</feature>
<dbReference type="AlphaFoldDB" id="A0ABD0YAD2"/>
<dbReference type="PANTHER" id="PTHR12459:SF15">
    <property type="entry name" value="TRANSMEMBRANE PROTEIN 135"/>
    <property type="match status" value="1"/>
</dbReference>
<dbReference type="Proteomes" id="UP001558652">
    <property type="component" value="Unassembled WGS sequence"/>
</dbReference>
<name>A0ABD0YAD2_9HEMI</name>
<organism evidence="2 3">
    <name type="scientific">Ranatra chinensis</name>
    <dbReference type="NCBI Taxonomy" id="642074"/>
    <lineage>
        <taxon>Eukaryota</taxon>
        <taxon>Metazoa</taxon>
        <taxon>Ecdysozoa</taxon>
        <taxon>Arthropoda</taxon>
        <taxon>Hexapoda</taxon>
        <taxon>Insecta</taxon>
        <taxon>Pterygota</taxon>
        <taxon>Neoptera</taxon>
        <taxon>Paraneoptera</taxon>
        <taxon>Hemiptera</taxon>
        <taxon>Heteroptera</taxon>
        <taxon>Panheteroptera</taxon>
        <taxon>Nepomorpha</taxon>
        <taxon>Nepidae</taxon>
        <taxon>Ranatrinae</taxon>
        <taxon>Ranatra</taxon>
    </lineage>
</organism>
<accession>A0ABD0YAD2</accession>
<dbReference type="InterPro" id="IPR026749">
    <property type="entry name" value="Tmem135"/>
</dbReference>
<comment type="caution">
    <text evidence="2">The sequence shown here is derived from an EMBL/GenBank/DDBJ whole genome shotgun (WGS) entry which is preliminary data.</text>
</comment>
<dbReference type="PANTHER" id="PTHR12459">
    <property type="entry name" value="TRANSMEMBRANE PROTEIN 135-RELATED"/>
    <property type="match status" value="1"/>
</dbReference>
<protein>
    <submittedName>
        <fullName evidence="2">Uncharacterized protein</fullName>
    </submittedName>
</protein>
<keyword evidence="3" id="KW-1185">Reference proteome</keyword>
<proteinExistence type="predicted"/>
<evidence type="ECO:0000313" key="2">
    <source>
        <dbReference type="EMBL" id="KAL1123619.1"/>
    </source>
</evidence>
<reference evidence="2 3" key="1">
    <citation type="submission" date="2024-07" db="EMBL/GenBank/DDBJ databases">
        <title>Chromosome-level genome assembly of the water stick insect Ranatra chinensis (Heteroptera: Nepidae).</title>
        <authorList>
            <person name="Liu X."/>
        </authorList>
    </citation>
    <scope>NUCLEOTIDE SEQUENCE [LARGE SCALE GENOMIC DNA]</scope>
    <source>
        <strain evidence="2">Cailab_2021Rc</strain>
        <tissue evidence="2">Muscle</tissue>
    </source>
</reference>
<evidence type="ECO:0000313" key="3">
    <source>
        <dbReference type="Proteomes" id="UP001558652"/>
    </source>
</evidence>
<keyword evidence="1" id="KW-0472">Membrane</keyword>
<evidence type="ECO:0000256" key="1">
    <source>
        <dbReference type="SAM" id="Phobius"/>
    </source>
</evidence>
<dbReference type="EMBL" id="JBFDAA010000012">
    <property type="protein sequence ID" value="KAL1123619.1"/>
    <property type="molecule type" value="Genomic_DNA"/>
</dbReference>
<feature type="transmembrane region" description="Helical" evidence="1">
    <location>
        <begin position="115"/>
        <end position="135"/>
    </location>
</feature>